<dbReference type="EMBL" id="BGPR01041877">
    <property type="protein sequence ID" value="GBO18230.1"/>
    <property type="molecule type" value="Genomic_DNA"/>
</dbReference>
<evidence type="ECO:0000313" key="8">
    <source>
        <dbReference type="EMBL" id="GBO18230.1"/>
    </source>
</evidence>
<name>A0A4Y2V2V9_ARAVE</name>
<reference evidence="8 9" key="1">
    <citation type="journal article" date="2019" name="Sci. Rep.">
        <title>Orb-weaving spider Araneus ventricosus genome elucidates the spidroin gene catalogue.</title>
        <authorList>
            <person name="Kono N."/>
            <person name="Nakamura H."/>
            <person name="Ohtoshi R."/>
            <person name="Moran D.A.P."/>
            <person name="Shinohara A."/>
            <person name="Yoshida Y."/>
            <person name="Fujiwara M."/>
            <person name="Mori M."/>
            <person name="Tomita M."/>
            <person name="Arakawa K."/>
        </authorList>
    </citation>
    <scope>NUCLEOTIDE SEQUENCE [LARGE SCALE GENOMIC DNA]</scope>
</reference>
<evidence type="ECO:0000259" key="7">
    <source>
        <dbReference type="Pfam" id="PF01266"/>
    </source>
</evidence>
<evidence type="ECO:0000256" key="5">
    <source>
        <dbReference type="ARBA" id="ARBA00023002"/>
    </source>
</evidence>
<keyword evidence="3" id="KW-0285">Flavoprotein</keyword>
<keyword evidence="4" id="KW-0274">FAD</keyword>
<dbReference type="GO" id="GO:0050031">
    <property type="term" value="F:L-pipecolate oxidase activity"/>
    <property type="evidence" value="ECO:0007669"/>
    <property type="project" value="TreeGrafter"/>
</dbReference>
<dbReference type="SUPFAM" id="SSF51905">
    <property type="entry name" value="FAD/NAD(P)-binding domain"/>
    <property type="match status" value="1"/>
</dbReference>
<comment type="cofactor">
    <cofactor evidence="1">
        <name>FAD</name>
        <dbReference type="ChEBI" id="CHEBI:57692"/>
    </cofactor>
</comment>
<dbReference type="PANTHER" id="PTHR10961">
    <property type="entry name" value="PEROXISOMAL SARCOSINE OXIDASE"/>
    <property type="match status" value="1"/>
</dbReference>
<dbReference type="GO" id="GO:0033514">
    <property type="term" value="P:L-lysine catabolic process to acetyl-CoA via L-pipecolate"/>
    <property type="evidence" value="ECO:0007669"/>
    <property type="project" value="TreeGrafter"/>
</dbReference>
<protein>
    <recommendedName>
        <fullName evidence="7">FAD dependent oxidoreductase domain-containing protein</fullName>
    </recommendedName>
</protein>
<accession>A0A4Y2V2V9</accession>
<dbReference type="OrthoDB" id="424974at2759"/>
<keyword evidence="5" id="KW-0560">Oxidoreductase</keyword>
<dbReference type="GO" id="GO:0008115">
    <property type="term" value="F:sarcosine oxidase activity"/>
    <property type="evidence" value="ECO:0007669"/>
    <property type="project" value="TreeGrafter"/>
</dbReference>
<evidence type="ECO:0000256" key="3">
    <source>
        <dbReference type="ARBA" id="ARBA00022630"/>
    </source>
</evidence>
<evidence type="ECO:0000256" key="4">
    <source>
        <dbReference type="ARBA" id="ARBA00022827"/>
    </source>
</evidence>
<dbReference type="GO" id="GO:0050660">
    <property type="term" value="F:flavin adenine dinucleotide binding"/>
    <property type="evidence" value="ECO:0007669"/>
    <property type="project" value="InterPro"/>
</dbReference>
<comment type="caution">
    <text evidence="8">The sequence shown here is derived from an EMBL/GenBank/DDBJ whole genome shotgun (WGS) entry which is preliminary data.</text>
</comment>
<dbReference type="InterPro" id="IPR006076">
    <property type="entry name" value="FAD-dep_OxRdtase"/>
</dbReference>
<dbReference type="PANTHER" id="PTHR10961:SF46">
    <property type="entry name" value="PEROXISOMAL SARCOSINE OXIDASE"/>
    <property type="match status" value="1"/>
</dbReference>
<evidence type="ECO:0000313" key="9">
    <source>
        <dbReference type="Proteomes" id="UP000499080"/>
    </source>
</evidence>
<evidence type="ECO:0000256" key="6">
    <source>
        <dbReference type="SAM" id="MobiDB-lite"/>
    </source>
</evidence>
<organism evidence="8 9">
    <name type="scientific">Araneus ventricosus</name>
    <name type="common">Orbweaver spider</name>
    <name type="synonym">Epeira ventricosa</name>
    <dbReference type="NCBI Taxonomy" id="182803"/>
    <lineage>
        <taxon>Eukaryota</taxon>
        <taxon>Metazoa</taxon>
        <taxon>Ecdysozoa</taxon>
        <taxon>Arthropoda</taxon>
        <taxon>Chelicerata</taxon>
        <taxon>Arachnida</taxon>
        <taxon>Araneae</taxon>
        <taxon>Araneomorphae</taxon>
        <taxon>Entelegynae</taxon>
        <taxon>Araneoidea</taxon>
        <taxon>Araneidae</taxon>
        <taxon>Araneus</taxon>
    </lineage>
</organism>
<feature type="region of interest" description="Disordered" evidence="6">
    <location>
        <begin position="1"/>
        <end position="24"/>
    </location>
</feature>
<dbReference type="GO" id="GO:0005777">
    <property type="term" value="C:peroxisome"/>
    <property type="evidence" value="ECO:0007669"/>
    <property type="project" value="TreeGrafter"/>
</dbReference>
<dbReference type="Gene3D" id="3.30.9.10">
    <property type="entry name" value="D-Amino Acid Oxidase, subunit A, domain 2"/>
    <property type="match status" value="1"/>
</dbReference>
<keyword evidence="9" id="KW-1185">Reference proteome</keyword>
<proteinExistence type="inferred from homology"/>
<evidence type="ECO:0000256" key="2">
    <source>
        <dbReference type="ARBA" id="ARBA00010989"/>
    </source>
</evidence>
<dbReference type="InterPro" id="IPR036188">
    <property type="entry name" value="FAD/NAD-bd_sf"/>
</dbReference>
<dbReference type="InterPro" id="IPR045170">
    <property type="entry name" value="MTOX"/>
</dbReference>
<evidence type="ECO:0000256" key="1">
    <source>
        <dbReference type="ARBA" id="ARBA00001974"/>
    </source>
</evidence>
<dbReference type="Gene3D" id="3.50.50.60">
    <property type="entry name" value="FAD/NAD(P)-binding domain"/>
    <property type="match status" value="1"/>
</dbReference>
<comment type="similarity">
    <text evidence="2">Belongs to the MSOX/MTOX family.</text>
</comment>
<dbReference type="Proteomes" id="UP000499080">
    <property type="component" value="Unassembled WGS sequence"/>
</dbReference>
<feature type="domain" description="FAD dependent oxidoreductase" evidence="7">
    <location>
        <begin position="37"/>
        <end position="185"/>
    </location>
</feature>
<gene>
    <name evidence="8" type="ORF">AVEN_46448_1</name>
</gene>
<dbReference type="AlphaFoldDB" id="A0A4Y2V2V9"/>
<sequence length="197" mass="21930">MDEKLPDSSAIPTPRSSMQSRSSERISRTLFAERCLTLRMWSELEIEAGKTLMVNTGCIDVAKSSEDLKEYQALMDNMKKYCPESLDMSDPRIETLFSRLLKFDKLHGVLMDSSGGILLAQKAVLAIQALFRERGGTQWDNSPVQKIEPIGEEAVKLHVDAQRVVKAKSVVVSAGAWTPKLLSPFATLPLQVKHSCH</sequence>
<dbReference type="Pfam" id="PF01266">
    <property type="entry name" value="DAO"/>
    <property type="match status" value="1"/>
</dbReference>